<dbReference type="Proteomes" id="UP000323221">
    <property type="component" value="Unassembled WGS sequence"/>
</dbReference>
<dbReference type="Gene3D" id="3.30.530.20">
    <property type="match status" value="1"/>
</dbReference>
<gene>
    <name evidence="1" type="ORF">FQ330_06230</name>
</gene>
<comment type="caution">
    <text evidence="1">The sequence shown here is derived from an EMBL/GenBank/DDBJ whole genome shotgun (WGS) entry which is preliminary data.</text>
</comment>
<reference evidence="1 2" key="1">
    <citation type="submission" date="2019-08" db="EMBL/GenBank/DDBJ databases">
        <title>Agrococcus lahaulensis sp. nov., isolated from a cold desert of the Indian Himalayas.</title>
        <authorList>
            <person name="Qu J.H."/>
        </authorList>
    </citation>
    <scope>NUCLEOTIDE SEQUENCE [LARGE SCALE GENOMIC DNA]</scope>
    <source>
        <strain evidence="1 2">NS18</strain>
    </source>
</reference>
<dbReference type="InterPro" id="IPR023393">
    <property type="entry name" value="START-like_dom_sf"/>
</dbReference>
<organism evidence="1 2">
    <name type="scientific">Agrococcus sediminis</name>
    <dbReference type="NCBI Taxonomy" id="2599924"/>
    <lineage>
        <taxon>Bacteria</taxon>
        <taxon>Bacillati</taxon>
        <taxon>Actinomycetota</taxon>
        <taxon>Actinomycetes</taxon>
        <taxon>Micrococcales</taxon>
        <taxon>Microbacteriaceae</taxon>
        <taxon>Agrococcus</taxon>
    </lineage>
</organism>
<evidence type="ECO:0000313" key="2">
    <source>
        <dbReference type="Proteomes" id="UP000323221"/>
    </source>
</evidence>
<keyword evidence="2" id="KW-1185">Reference proteome</keyword>
<accession>A0A5M8QFE8</accession>
<dbReference type="OrthoDB" id="880456at2"/>
<proteinExistence type="predicted"/>
<dbReference type="AlphaFoldDB" id="A0A5M8QFE8"/>
<evidence type="ECO:0000313" key="1">
    <source>
        <dbReference type="EMBL" id="KAA6433684.1"/>
    </source>
</evidence>
<name>A0A5M8QFE8_9MICO</name>
<dbReference type="SUPFAM" id="SSF55961">
    <property type="entry name" value="Bet v1-like"/>
    <property type="match status" value="1"/>
</dbReference>
<dbReference type="EMBL" id="VOIR01000013">
    <property type="protein sequence ID" value="KAA6433684.1"/>
    <property type="molecule type" value="Genomic_DNA"/>
</dbReference>
<sequence length="136" mass="14616">MDSGRAMESRHLSVVIRRDRREVAAVAGDPERLPQWAAGLASGALRREGDALVVDSPMGEVRVRFAPPNDLGVLDHDVTLPGGAVVHNPLRVLAHPLGAEVVFTLRRLPGMSADAFEADARAVAADLERLRALLED</sequence>
<protein>
    <submittedName>
        <fullName evidence="1">SRPBCC family protein</fullName>
    </submittedName>
</protein>